<accession>A0ABS8V0Q7</accession>
<gene>
    <name evidence="2" type="ORF">HAX54_025952</name>
</gene>
<evidence type="ECO:0000313" key="2">
    <source>
        <dbReference type="EMBL" id="MCD9640577.1"/>
    </source>
</evidence>
<feature type="region of interest" description="Disordered" evidence="1">
    <location>
        <begin position="35"/>
        <end position="54"/>
    </location>
</feature>
<reference evidence="2 3" key="1">
    <citation type="journal article" date="2021" name="BMC Genomics">
        <title>Datura genome reveals duplications of psychoactive alkaloid biosynthetic genes and high mutation rate following tissue culture.</title>
        <authorList>
            <person name="Rajewski A."/>
            <person name="Carter-House D."/>
            <person name="Stajich J."/>
            <person name="Litt A."/>
        </authorList>
    </citation>
    <scope>NUCLEOTIDE SEQUENCE [LARGE SCALE GENOMIC DNA]</scope>
    <source>
        <strain evidence="2">AR-01</strain>
    </source>
</reference>
<dbReference type="Proteomes" id="UP000823775">
    <property type="component" value="Unassembled WGS sequence"/>
</dbReference>
<organism evidence="2 3">
    <name type="scientific">Datura stramonium</name>
    <name type="common">Jimsonweed</name>
    <name type="synonym">Common thornapple</name>
    <dbReference type="NCBI Taxonomy" id="4076"/>
    <lineage>
        <taxon>Eukaryota</taxon>
        <taxon>Viridiplantae</taxon>
        <taxon>Streptophyta</taxon>
        <taxon>Embryophyta</taxon>
        <taxon>Tracheophyta</taxon>
        <taxon>Spermatophyta</taxon>
        <taxon>Magnoliopsida</taxon>
        <taxon>eudicotyledons</taxon>
        <taxon>Gunneridae</taxon>
        <taxon>Pentapetalae</taxon>
        <taxon>asterids</taxon>
        <taxon>lamiids</taxon>
        <taxon>Solanales</taxon>
        <taxon>Solanaceae</taxon>
        <taxon>Solanoideae</taxon>
        <taxon>Datureae</taxon>
        <taxon>Datura</taxon>
    </lineage>
</organism>
<dbReference type="EMBL" id="JACEIK010003153">
    <property type="protein sequence ID" value="MCD9640577.1"/>
    <property type="molecule type" value="Genomic_DNA"/>
</dbReference>
<evidence type="ECO:0000313" key="3">
    <source>
        <dbReference type="Proteomes" id="UP000823775"/>
    </source>
</evidence>
<proteinExistence type="predicted"/>
<name>A0ABS8V0Q7_DATST</name>
<comment type="caution">
    <text evidence="2">The sequence shown here is derived from an EMBL/GenBank/DDBJ whole genome shotgun (WGS) entry which is preliminary data.</text>
</comment>
<protein>
    <submittedName>
        <fullName evidence="2">Uncharacterized protein</fullName>
    </submittedName>
</protein>
<sequence>MASSNDTVLDKNLQPRNALVDDPLLRQHLGFLEDNVSSHTGRKGARREEECTMREARRSTSLNAAWILAVADLDSHVDPNEYPFHGGKSLAARQEESKFQILSR</sequence>
<keyword evidence="3" id="KW-1185">Reference proteome</keyword>
<evidence type="ECO:0000256" key="1">
    <source>
        <dbReference type="SAM" id="MobiDB-lite"/>
    </source>
</evidence>